<evidence type="ECO:0000313" key="2">
    <source>
        <dbReference type="EMBL" id="RXJ64115.1"/>
    </source>
</evidence>
<evidence type="ECO:0000313" key="3">
    <source>
        <dbReference type="Proteomes" id="UP000290191"/>
    </source>
</evidence>
<dbReference type="AlphaFoldDB" id="A0A4Q0Y3N2"/>
<dbReference type="STRING" id="877500.GCA_000935065_01467"/>
<sequence length="132" mass="15299">MGIFDVTTQVKSHNIEKKDKIITLLKETLSKQSIDTETQKNQLFFKKFKAPKNLLPYDLKVTVENAKESFSLNFEAELLNVWILVVFIVLSIFFTYGIGVILVIVFAYLQKLTATKYIENSFQKIKKEVTQE</sequence>
<name>A0A4Q0Y3N2_9BACT</name>
<organism evidence="2 3">
    <name type="scientific">Halarcobacter anaerophilus</name>
    <dbReference type="NCBI Taxonomy" id="877500"/>
    <lineage>
        <taxon>Bacteria</taxon>
        <taxon>Pseudomonadati</taxon>
        <taxon>Campylobacterota</taxon>
        <taxon>Epsilonproteobacteria</taxon>
        <taxon>Campylobacterales</taxon>
        <taxon>Arcobacteraceae</taxon>
        <taxon>Halarcobacter</taxon>
    </lineage>
</organism>
<keyword evidence="1" id="KW-0472">Membrane</keyword>
<dbReference type="RefSeq" id="WP_129081444.1">
    <property type="nucleotide sequence ID" value="NZ_CP041070.1"/>
</dbReference>
<evidence type="ECO:0000256" key="1">
    <source>
        <dbReference type="SAM" id="Phobius"/>
    </source>
</evidence>
<keyword evidence="1" id="KW-1133">Transmembrane helix</keyword>
<keyword evidence="1" id="KW-0812">Transmembrane</keyword>
<dbReference type="Proteomes" id="UP000290191">
    <property type="component" value="Unassembled WGS sequence"/>
</dbReference>
<proteinExistence type="predicted"/>
<dbReference type="OrthoDB" id="5366191at2"/>
<keyword evidence="3" id="KW-1185">Reference proteome</keyword>
<reference evidence="2 3" key="1">
    <citation type="submission" date="2017-10" db="EMBL/GenBank/DDBJ databases">
        <title>Genomics of the genus Arcobacter.</title>
        <authorList>
            <person name="Perez-Cataluna A."/>
            <person name="Figueras M.J."/>
        </authorList>
    </citation>
    <scope>NUCLEOTIDE SEQUENCE [LARGE SCALE GENOMIC DNA]</scope>
    <source>
        <strain evidence="2 3">DSM 24636</strain>
    </source>
</reference>
<dbReference type="EMBL" id="PDKO01000002">
    <property type="protein sequence ID" value="RXJ64115.1"/>
    <property type="molecule type" value="Genomic_DNA"/>
</dbReference>
<accession>A0A4Q0Y3N2</accession>
<comment type="caution">
    <text evidence="2">The sequence shown here is derived from an EMBL/GenBank/DDBJ whole genome shotgun (WGS) entry which is preliminary data.</text>
</comment>
<protein>
    <submittedName>
        <fullName evidence="2">Uncharacterized protein</fullName>
    </submittedName>
</protein>
<gene>
    <name evidence="2" type="ORF">CRV06_04010</name>
</gene>
<feature type="transmembrane region" description="Helical" evidence="1">
    <location>
        <begin position="81"/>
        <end position="109"/>
    </location>
</feature>